<evidence type="ECO:0000256" key="5">
    <source>
        <dbReference type="SAM" id="Phobius"/>
    </source>
</evidence>
<dbReference type="GO" id="GO:0004888">
    <property type="term" value="F:transmembrane signaling receptor activity"/>
    <property type="evidence" value="ECO:0007669"/>
    <property type="project" value="InterPro"/>
</dbReference>
<evidence type="ECO:0000259" key="6">
    <source>
        <dbReference type="PROSITE" id="PS50111"/>
    </source>
</evidence>
<dbReference type="InterPro" id="IPR003660">
    <property type="entry name" value="HAMP_dom"/>
</dbReference>
<reference evidence="9" key="1">
    <citation type="submission" date="2016-11" db="EMBL/GenBank/DDBJ databases">
        <authorList>
            <person name="Varghese N."/>
            <person name="Submissions S."/>
        </authorList>
    </citation>
    <scope>NUCLEOTIDE SEQUENCE [LARGE SCALE GENOMIC DNA]</scope>
    <source>
        <strain evidence="9">Sac-22</strain>
    </source>
</reference>
<gene>
    <name evidence="8" type="ORF">SAMN05192549_102185</name>
</gene>
<proteinExistence type="inferred from homology"/>
<dbReference type="FunFam" id="1.10.287.950:FF:000001">
    <property type="entry name" value="Methyl-accepting chemotaxis sensory transducer"/>
    <property type="match status" value="1"/>
</dbReference>
<keyword evidence="5" id="KW-0472">Membrane</keyword>
<dbReference type="Gene3D" id="1.10.287.950">
    <property type="entry name" value="Methyl-accepting chemotaxis protein"/>
    <property type="match status" value="1"/>
</dbReference>
<dbReference type="GO" id="GO:0007165">
    <property type="term" value="P:signal transduction"/>
    <property type="evidence" value="ECO:0007669"/>
    <property type="project" value="UniProtKB-KW"/>
</dbReference>
<dbReference type="PROSITE" id="PS50111">
    <property type="entry name" value="CHEMOTAXIS_TRANSDUC_2"/>
    <property type="match status" value="1"/>
</dbReference>
<dbReference type="Pfam" id="PF00672">
    <property type="entry name" value="HAMP"/>
    <property type="match status" value="1"/>
</dbReference>
<feature type="domain" description="Methyl-accepting transducer" evidence="6">
    <location>
        <begin position="264"/>
        <end position="493"/>
    </location>
</feature>
<dbReference type="Pfam" id="PF12729">
    <property type="entry name" value="4HB_MCP_1"/>
    <property type="match status" value="1"/>
</dbReference>
<keyword evidence="4" id="KW-0807">Transducer</keyword>
<feature type="transmembrane region" description="Helical" evidence="5">
    <location>
        <begin position="183"/>
        <end position="206"/>
    </location>
</feature>
<evidence type="ECO:0000256" key="3">
    <source>
        <dbReference type="ARBA" id="ARBA00029447"/>
    </source>
</evidence>
<dbReference type="PROSITE" id="PS50885">
    <property type="entry name" value="HAMP"/>
    <property type="match status" value="1"/>
</dbReference>
<accession>A0A1M7KNT0</accession>
<keyword evidence="9" id="KW-1185">Reference proteome</keyword>
<dbReference type="InterPro" id="IPR024478">
    <property type="entry name" value="HlyB_4HB_MCP"/>
</dbReference>
<dbReference type="PANTHER" id="PTHR43531:SF14">
    <property type="entry name" value="METHYL-ACCEPTING CHEMOTAXIS PROTEIN I-RELATED"/>
    <property type="match status" value="1"/>
</dbReference>
<dbReference type="SUPFAM" id="SSF58104">
    <property type="entry name" value="Methyl-accepting chemotaxis protein (MCP) signaling domain"/>
    <property type="match status" value="1"/>
</dbReference>
<dbReference type="Pfam" id="PF00015">
    <property type="entry name" value="MCPsignal"/>
    <property type="match status" value="1"/>
</dbReference>
<dbReference type="PRINTS" id="PR00260">
    <property type="entry name" value="CHEMTRNSDUCR"/>
</dbReference>
<evidence type="ECO:0000259" key="7">
    <source>
        <dbReference type="PROSITE" id="PS50885"/>
    </source>
</evidence>
<evidence type="ECO:0000313" key="8">
    <source>
        <dbReference type="EMBL" id="SHM67052.1"/>
    </source>
</evidence>
<feature type="domain" description="HAMP" evidence="7">
    <location>
        <begin position="207"/>
        <end position="259"/>
    </location>
</feature>
<comment type="similarity">
    <text evidence="3">Belongs to the methyl-accepting chemotaxis (MCP) protein family.</text>
</comment>
<protein>
    <submittedName>
        <fullName evidence="8">Methyl-accepting chemotaxis protein</fullName>
    </submittedName>
</protein>
<keyword evidence="5" id="KW-0812">Transmembrane</keyword>
<feature type="transmembrane region" description="Helical" evidence="5">
    <location>
        <begin position="7"/>
        <end position="27"/>
    </location>
</feature>
<dbReference type="InterPro" id="IPR004089">
    <property type="entry name" value="MCPsignal_dom"/>
</dbReference>
<keyword evidence="5" id="KW-1133">Transmembrane helix</keyword>
<comment type="subcellular location">
    <subcellularLocation>
        <location evidence="1">Membrane</location>
    </subcellularLocation>
</comment>
<organism evidence="8 9">
    <name type="scientific">Duganella sacchari</name>
    <dbReference type="NCBI Taxonomy" id="551987"/>
    <lineage>
        <taxon>Bacteria</taxon>
        <taxon>Pseudomonadati</taxon>
        <taxon>Pseudomonadota</taxon>
        <taxon>Betaproteobacteria</taxon>
        <taxon>Burkholderiales</taxon>
        <taxon>Oxalobacteraceae</taxon>
        <taxon>Telluria group</taxon>
        <taxon>Duganella</taxon>
    </lineage>
</organism>
<evidence type="ECO:0000256" key="4">
    <source>
        <dbReference type="PROSITE-ProRule" id="PRU00284"/>
    </source>
</evidence>
<dbReference type="CDD" id="cd11386">
    <property type="entry name" value="MCP_signal"/>
    <property type="match status" value="1"/>
</dbReference>
<dbReference type="SMART" id="SM00283">
    <property type="entry name" value="MA"/>
    <property type="match status" value="1"/>
</dbReference>
<dbReference type="PANTHER" id="PTHR43531">
    <property type="entry name" value="PROTEIN ICFG"/>
    <property type="match status" value="1"/>
</dbReference>
<dbReference type="GO" id="GO:0005886">
    <property type="term" value="C:plasma membrane"/>
    <property type="evidence" value="ECO:0007669"/>
    <property type="project" value="TreeGrafter"/>
</dbReference>
<dbReference type="RefSeq" id="WP_072781883.1">
    <property type="nucleotide sequence ID" value="NZ_FRCX01000002.1"/>
</dbReference>
<dbReference type="EMBL" id="FRCX01000002">
    <property type="protein sequence ID" value="SHM67052.1"/>
    <property type="molecule type" value="Genomic_DNA"/>
</dbReference>
<dbReference type="InterPro" id="IPR004090">
    <property type="entry name" value="Chemotax_Me-accpt_rcpt"/>
</dbReference>
<name>A0A1M7KNT0_9BURK</name>
<sequence length="536" mass="56603">MTFAKKLYILIFVAVAGLIALGTVGMVQIQSVYHAANYANENSLPSIEHLDDAAEAMFRMRINVWKHIASTEGVEKSRVMEEIRKQETAIEATLARYQKEDLSDEHDRQLLQQDRETLRGYYAARDAVLALSAAGNIEAARAKQLSIQAHIMAADKAMKEHRAYNVKLAEDASEQAAATRHDAILLSSAIAAIITLGVTVAGVVLVRQLVQALRAAVALADAVAGGDLTTRVHSASGDEIGQLQRALSQMSDKLTAVIGEVQHGAQAIQTASSEIASGNLDLSARTEQQAGALEETASSMEELTSTVQHNADSALQARQLASEAASTAQQGGQVVSQVVDTMAAISTASARIVDIISVIDGIAFQTNILALNAAVEAARAGDQGRGFAVVATEVRNLAQRSAGAAKEIKALIDDSSTRVQQGGLLVEQAGVAMERIVDSVSRVAGVIGEIADASREQSTGIQQINEAVTQMDDMTQQNAALVEQSAAAAVAMREQADTLTQLVGQFRLQADARALPAPAKVMALPARRKSPALGYA</sequence>
<evidence type="ECO:0000313" key="9">
    <source>
        <dbReference type="Proteomes" id="UP000184339"/>
    </source>
</evidence>
<dbReference type="InterPro" id="IPR051310">
    <property type="entry name" value="MCP_chemotaxis"/>
</dbReference>
<dbReference type="GO" id="GO:0006935">
    <property type="term" value="P:chemotaxis"/>
    <property type="evidence" value="ECO:0007669"/>
    <property type="project" value="InterPro"/>
</dbReference>
<dbReference type="STRING" id="551987.SAMN05192549_102185"/>
<dbReference type="AlphaFoldDB" id="A0A1M7KNT0"/>
<dbReference type="Proteomes" id="UP000184339">
    <property type="component" value="Unassembled WGS sequence"/>
</dbReference>
<evidence type="ECO:0000256" key="1">
    <source>
        <dbReference type="ARBA" id="ARBA00004370"/>
    </source>
</evidence>
<dbReference type="SMART" id="SM00304">
    <property type="entry name" value="HAMP"/>
    <property type="match status" value="1"/>
</dbReference>
<evidence type="ECO:0000256" key="2">
    <source>
        <dbReference type="ARBA" id="ARBA00022481"/>
    </source>
</evidence>
<dbReference type="CDD" id="cd06225">
    <property type="entry name" value="HAMP"/>
    <property type="match status" value="1"/>
</dbReference>
<keyword evidence="2" id="KW-0488">Methylation</keyword>